<dbReference type="GO" id="GO:0015562">
    <property type="term" value="F:efflux transmembrane transporter activity"/>
    <property type="evidence" value="ECO:0007669"/>
    <property type="project" value="TreeGrafter"/>
</dbReference>
<dbReference type="SUPFAM" id="SSF111369">
    <property type="entry name" value="HlyD-like secretion proteins"/>
    <property type="match status" value="1"/>
</dbReference>
<reference evidence="5" key="1">
    <citation type="submission" date="2022-10" db="EMBL/GenBank/DDBJ databases">
        <title>Gaoshiqiia sediminis gen. nov., sp. nov., isolated from coastal sediment.</title>
        <authorList>
            <person name="Yu W.X."/>
            <person name="Mu D.S."/>
            <person name="Du J.Z."/>
            <person name="Liang Y.Q."/>
        </authorList>
    </citation>
    <scope>NUCLEOTIDE SEQUENCE</scope>
    <source>
        <strain evidence="5">A06</strain>
    </source>
</reference>
<evidence type="ECO:0000259" key="4">
    <source>
        <dbReference type="Pfam" id="PF25954"/>
    </source>
</evidence>
<protein>
    <submittedName>
        <fullName evidence="5">Efflux RND transporter periplasmic adaptor subunit</fullName>
    </submittedName>
</protein>
<dbReference type="PROSITE" id="PS51257">
    <property type="entry name" value="PROKAR_LIPOPROTEIN"/>
    <property type="match status" value="1"/>
</dbReference>
<keyword evidence="2" id="KW-0732">Signal</keyword>
<dbReference type="InterPro" id="IPR058792">
    <property type="entry name" value="Beta-barrel_RND_2"/>
</dbReference>
<dbReference type="Pfam" id="PF25917">
    <property type="entry name" value="BSH_RND"/>
    <property type="match status" value="1"/>
</dbReference>
<feature type="signal peptide" evidence="2">
    <location>
        <begin position="1"/>
        <end position="19"/>
    </location>
</feature>
<dbReference type="PANTHER" id="PTHR30469">
    <property type="entry name" value="MULTIDRUG RESISTANCE PROTEIN MDTA"/>
    <property type="match status" value="1"/>
</dbReference>
<dbReference type="Pfam" id="PF25954">
    <property type="entry name" value="Beta-barrel_RND_2"/>
    <property type="match status" value="1"/>
</dbReference>
<dbReference type="Proteomes" id="UP001163821">
    <property type="component" value="Unassembled WGS sequence"/>
</dbReference>
<evidence type="ECO:0000256" key="1">
    <source>
        <dbReference type="ARBA" id="ARBA00009477"/>
    </source>
</evidence>
<dbReference type="Gene3D" id="1.10.287.470">
    <property type="entry name" value="Helix hairpin bin"/>
    <property type="match status" value="1"/>
</dbReference>
<dbReference type="EMBL" id="JAPAAF010000017">
    <property type="protein sequence ID" value="MCW0483461.1"/>
    <property type="molecule type" value="Genomic_DNA"/>
</dbReference>
<keyword evidence="6" id="KW-1185">Reference proteome</keyword>
<comment type="caution">
    <text evidence="5">The sequence shown here is derived from an EMBL/GenBank/DDBJ whole genome shotgun (WGS) entry which is preliminary data.</text>
</comment>
<dbReference type="InterPro" id="IPR006143">
    <property type="entry name" value="RND_pump_MFP"/>
</dbReference>
<organism evidence="5 6">
    <name type="scientific">Gaoshiqia sediminis</name>
    <dbReference type="NCBI Taxonomy" id="2986998"/>
    <lineage>
        <taxon>Bacteria</taxon>
        <taxon>Pseudomonadati</taxon>
        <taxon>Bacteroidota</taxon>
        <taxon>Bacteroidia</taxon>
        <taxon>Marinilabiliales</taxon>
        <taxon>Prolixibacteraceae</taxon>
        <taxon>Gaoshiqia</taxon>
    </lineage>
</organism>
<evidence type="ECO:0000313" key="6">
    <source>
        <dbReference type="Proteomes" id="UP001163821"/>
    </source>
</evidence>
<evidence type="ECO:0000259" key="3">
    <source>
        <dbReference type="Pfam" id="PF25917"/>
    </source>
</evidence>
<feature type="domain" description="CusB-like beta-barrel" evidence="4">
    <location>
        <begin position="213"/>
        <end position="287"/>
    </location>
</feature>
<feature type="chain" id="PRO_5041344660" evidence="2">
    <location>
        <begin position="20"/>
        <end position="363"/>
    </location>
</feature>
<dbReference type="AlphaFoldDB" id="A0AA41Y8E4"/>
<gene>
    <name evidence="5" type="ORF">N2K84_12020</name>
</gene>
<dbReference type="NCBIfam" id="TIGR01730">
    <property type="entry name" value="RND_mfp"/>
    <property type="match status" value="1"/>
</dbReference>
<dbReference type="Gene3D" id="2.40.50.100">
    <property type="match status" value="1"/>
</dbReference>
<dbReference type="GO" id="GO:1990281">
    <property type="term" value="C:efflux pump complex"/>
    <property type="evidence" value="ECO:0007669"/>
    <property type="project" value="TreeGrafter"/>
</dbReference>
<dbReference type="Gene3D" id="2.40.30.170">
    <property type="match status" value="1"/>
</dbReference>
<accession>A0AA41Y8E4</accession>
<feature type="domain" description="Multidrug resistance protein MdtA-like barrel-sandwich hybrid" evidence="3">
    <location>
        <begin position="66"/>
        <end position="199"/>
    </location>
</feature>
<dbReference type="RefSeq" id="WP_282592062.1">
    <property type="nucleotide sequence ID" value="NZ_JAPAAF010000017.1"/>
</dbReference>
<evidence type="ECO:0000313" key="5">
    <source>
        <dbReference type="EMBL" id="MCW0483461.1"/>
    </source>
</evidence>
<comment type="similarity">
    <text evidence="1">Belongs to the membrane fusion protein (MFP) (TC 8.A.1) family.</text>
</comment>
<name>A0AA41Y8E4_9BACT</name>
<dbReference type="InterPro" id="IPR058625">
    <property type="entry name" value="MdtA-like_BSH"/>
</dbReference>
<dbReference type="PANTHER" id="PTHR30469:SF15">
    <property type="entry name" value="HLYD FAMILY OF SECRETION PROTEINS"/>
    <property type="match status" value="1"/>
</dbReference>
<evidence type="ECO:0000256" key="2">
    <source>
        <dbReference type="SAM" id="SignalP"/>
    </source>
</evidence>
<sequence length="363" mass="39628">MKANLYRFSLIALTVFSGALIFSSCGGKKAESQMTGPKVAATVAVAELKDYPSQYSFSGKIEAEKQATLSTRMMGQVERIYVKRGQQVKQGDLLLQIRNQDVLAKKAQVEASKVEASTAFASAEKDLKRFEALYATNSASDKEMDDIRTHYQMAKARLEAVAQMEKEVEESIRYTTIRAPYSGVVTGKFIEEGDMANPGMPLLGMESPAQWKVIARIPEADIARLKLNDPVKVNINALEGLILDGTIAEINPSSGTTGNQFEAKIGINARGEDTNRLYSGMYATVVYEKGTSPLMLVPQTALVHRGQLTGIYTVSQNGTALLRWIRPGKSFGDSVEVLSGLTDGEKYIQTTEGKLYDGALIEN</sequence>
<proteinExistence type="inferred from homology"/>
<dbReference type="Gene3D" id="2.40.420.20">
    <property type="match status" value="1"/>
</dbReference>